<sequence>MGTSMGGDGWPSGGWRRWEAGGQQRVGPGRTAARAVCVDRRWWGTAAGRWWVAGAVGGRAASEVTSMVARVRGGEGADERRRGRGPEVGGGGAGGMRCGRWRRGPERRRGRGPEVGGGGAGGMRRERRWRGPEVGGGGAGGRQRGSEAAAGVHD</sequence>
<feature type="compositionally biased region" description="Gly residues" evidence="1">
    <location>
        <begin position="1"/>
        <end position="12"/>
    </location>
</feature>
<reference evidence="2" key="2">
    <citation type="submission" date="2021-02" db="EMBL/GenBank/DDBJ databases">
        <authorList>
            <person name="Kimball J.A."/>
            <person name="Haas M.W."/>
            <person name="Macchietto M."/>
            <person name="Kono T."/>
            <person name="Duquette J."/>
            <person name="Shao M."/>
        </authorList>
    </citation>
    <scope>NUCLEOTIDE SEQUENCE</scope>
    <source>
        <tissue evidence="2">Fresh leaf tissue</tissue>
    </source>
</reference>
<feature type="region of interest" description="Disordered" evidence="1">
    <location>
        <begin position="71"/>
        <end position="154"/>
    </location>
</feature>
<feature type="compositionally biased region" description="Gly residues" evidence="1">
    <location>
        <begin position="133"/>
        <end position="143"/>
    </location>
</feature>
<dbReference type="Proteomes" id="UP000729402">
    <property type="component" value="Unassembled WGS sequence"/>
</dbReference>
<gene>
    <name evidence="2" type="ORF">GUJ93_ZPchr0003g16994</name>
</gene>
<protein>
    <submittedName>
        <fullName evidence="2">Uncharacterized protein</fullName>
    </submittedName>
</protein>
<accession>A0A8J5SJ20</accession>
<reference evidence="2" key="1">
    <citation type="journal article" date="2021" name="bioRxiv">
        <title>Whole Genome Assembly and Annotation of Northern Wild Rice, Zizania palustris L., Supports a Whole Genome Duplication in the Zizania Genus.</title>
        <authorList>
            <person name="Haas M."/>
            <person name="Kono T."/>
            <person name="Macchietto M."/>
            <person name="Millas R."/>
            <person name="McGilp L."/>
            <person name="Shao M."/>
            <person name="Duquette J."/>
            <person name="Hirsch C.N."/>
            <person name="Kimball J."/>
        </authorList>
    </citation>
    <scope>NUCLEOTIDE SEQUENCE</scope>
    <source>
        <tissue evidence="2">Fresh leaf tissue</tissue>
    </source>
</reference>
<proteinExistence type="predicted"/>
<feature type="compositionally biased region" description="Basic residues" evidence="1">
    <location>
        <begin position="99"/>
        <end position="110"/>
    </location>
</feature>
<evidence type="ECO:0000313" key="3">
    <source>
        <dbReference type="Proteomes" id="UP000729402"/>
    </source>
</evidence>
<organism evidence="2 3">
    <name type="scientific">Zizania palustris</name>
    <name type="common">Northern wild rice</name>
    <dbReference type="NCBI Taxonomy" id="103762"/>
    <lineage>
        <taxon>Eukaryota</taxon>
        <taxon>Viridiplantae</taxon>
        <taxon>Streptophyta</taxon>
        <taxon>Embryophyta</taxon>
        <taxon>Tracheophyta</taxon>
        <taxon>Spermatophyta</taxon>
        <taxon>Magnoliopsida</taxon>
        <taxon>Liliopsida</taxon>
        <taxon>Poales</taxon>
        <taxon>Poaceae</taxon>
        <taxon>BOP clade</taxon>
        <taxon>Oryzoideae</taxon>
        <taxon>Oryzeae</taxon>
        <taxon>Zizaniinae</taxon>
        <taxon>Zizania</taxon>
    </lineage>
</organism>
<feature type="compositionally biased region" description="Gly residues" evidence="1">
    <location>
        <begin position="113"/>
        <end position="122"/>
    </location>
</feature>
<evidence type="ECO:0000313" key="2">
    <source>
        <dbReference type="EMBL" id="KAG8061285.1"/>
    </source>
</evidence>
<feature type="region of interest" description="Disordered" evidence="1">
    <location>
        <begin position="1"/>
        <end position="30"/>
    </location>
</feature>
<keyword evidence="3" id="KW-1185">Reference proteome</keyword>
<name>A0A8J5SJ20_ZIZPA</name>
<feature type="compositionally biased region" description="Gly residues" evidence="1">
    <location>
        <begin position="86"/>
        <end position="97"/>
    </location>
</feature>
<evidence type="ECO:0000256" key="1">
    <source>
        <dbReference type="SAM" id="MobiDB-lite"/>
    </source>
</evidence>
<comment type="caution">
    <text evidence="2">The sequence shown here is derived from an EMBL/GenBank/DDBJ whole genome shotgun (WGS) entry which is preliminary data.</text>
</comment>
<feature type="compositionally biased region" description="Basic and acidic residues" evidence="1">
    <location>
        <begin position="72"/>
        <end position="85"/>
    </location>
</feature>
<dbReference type="EMBL" id="JAAALK010000286">
    <property type="protein sequence ID" value="KAG8061285.1"/>
    <property type="molecule type" value="Genomic_DNA"/>
</dbReference>
<dbReference type="AlphaFoldDB" id="A0A8J5SJ20"/>